<organism evidence="4 5">
    <name type="scientific">Gopherus evgoodei</name>
    <name type="common">Goodes thornscrub tortoise</name>
    <dbReference type="NCBI Taxonomy" id="1825980"/>
    <lineage>
        <taxon>Eukaryota</taxon>
        <taxon>Metazoa</taxon>
        <taxon>Chordata</taxon>
        <taxon>Craniata</taxon>
        <taxon>Vertebrata</taxon>
        <taxon>Euteleostomi</taxon>
        <taxon>Archelosauria</taxon>
        <taxon>Testudinata</taxon>
        <taxon>Testudines</taxon>
        <taxon>Cryptodira</taxon>
        <taxon>Durocryptodira</taxon>
        <taxon>Testudinoidea</taxon>
        <taxon>Testudinidae</taxon>
        <taxon>Gopherus</taxon>
    </lineage>
</organism>
<evidence type="ECO:0000256" key="2">
    <source>
        <dbReference type="ARBA" id="ARBA00023157"/>
    </source>
</evidence>
<dbReference type="PANTHER" id="PTHR19441:SF30">
    <property type="entry name" value="ELAFIN"/>
    <property type="match status" value="1"/>
</dbReference>
<dbReference type="PANTHER" id="PTHR19441">
    <property type="entry name" value="WHEY ACDIC PROTEIN WAP"/>
    <property type="match status" value="1"/>
</dbReference>
<reference evidence="4" key="2">
    <citation type="submission" date="2025-08" db="UniProtKB">
        <authorList>
            <consortium name="Ensembl"/>
        </authorList>
    </citation>
    <scope>IDENTIFICATION</scope>
</reference>
<reference evidence="4" key="3">
    <citation type="submission" date="2025-09" db="UniProtKB">
        <authorList>
            <consortium name="Ensembl"/>
        </authorList>
    </citation>
    <scope>IDENTIFICATION</scope>
</reference>
<keyword evidence="2" id="KW-1015">Disulfide bond</keyword>
<dbReference type="InterPro" id="IPR050514">
    <property type="entry name" value="WAP_four-disulfide_core"/>
</dbReference>
<protein>
    <recommendedName>
        <fullName evidence="3">WAP domain-containing protein</fullName>
    </recommendedName>
</protein>
<dbReference type="Ensembl" id="ENSGEVT00005012843.1">
    <property type="protein sequence ID" value="ENSGEVP00005012264.1"/>
    <property type="gene ID" value="ENSGEVG00005008638.1"/>
</dbReference>
<dbReference type="FunFam" id="4.10.75.10:FF:000001">
    <property type="entry name" value="Anosmin 1"/>
    <property type="match status" value="2"/>
</dbReference>
<reference evidence="4" key="1">
    <citation type="submission" date="2019-06" db="EMBL/GenBank/DDBJ databases">
        <title>G10K-VGP Goodes thornscrub tortoise genome, primary haplotype.</title>
        <authorList>
            <person name="Murphy B."/>
            <person name="Edwards T."/>
            <person name="Rhie A."/>
            <person name="Koren S."/>
            <person name="Phillippy A."/>
            <person name="Fedrigo O."/>
            <person name="Haase B."/>
            <person name="Mountcastle J."/>
            <person name="Lewin H."/>
            <person name="Damas J."/>
            <person name="Howe K."/>
            <person name="Formenti G."/>
            <person name="Myers G."/>
            <person name="Durbin R."/>
            <person name="Jarvis E.D."/>
        </authorList>
    </citation>
    <scope>NUCLEOTIDE SEQUENCE [LARGE SCALE GENOMIC DNA]</scope>
</reference>
<name>A0A8C4W5T1_9SAUR</name>
<keyword evidence="5" id="KW-1185">Reference proteome</keyword>
<dbReference type="InterPro" id="IPR008197">
    <property type="entry name" value="WAP_dom"/>
</dbReference>
<dbReference type="PRINTS" id="PR00003">
    <property type="entry name" value="4DISULPHCORE"/>
</dbReference>
<dbReference type="GeneTree" id="ENSGT01120000272199"/>
<evidence type="ECO:0000256" key="1">
    <source>
        <dbReference type="ARBA" id="ARBA00022729"/>
    </source>
</evidence>
<dbReference type="Gene3D" id="4.10.75.10">
    <property type="entry name" value="Elafin-like"/>
    <property type="match status" value="2"/>
</dbReference>
<dbReference type="GO" id="GO:0045087">
    <property type="term" value="P:innate immune response"/>
    <property type="evidence" value="ECO:0007669"/>
    <property type="project" value="TreeGrafter"/>
</dbReference>
<evidence type="ECO:0000313" key="5">
    <source>
        <dbReference type="Proteomes" id="UP000694390"/>
    </source>
</evidence>
<dbReference type="GO" id="GO:0005615">
    <property type="term" value="C:extracellular space"/>
    <property type="evidence" value="ECO:0007669"/>
    <property type="project" value="TreeGrafter"/>
</dbReference>
<feature type="domain" description="WAP" evidence="3">
    <location>
        <begin position="26"/>
        <end position="74"/>
    </location>
</feature>
<dbReference type="PROSITE" id="PS51390">
    <property type="entry name" value="WAP"/>
    <property type="match status" value="2"/>
</dbReference>
<dbReference type="Proteomes" id="UP000694390">
    <property type="component" value="Chromosome 14"/>
</dbReference>
<dbReference type="GO" id="GO:0019731">
    <property type="term" value="P:antibacterial humoral response"/>
    <property type="evidence" value="ECO:0007669"/>
    <property type="project" value="TreeGrafter"/>
</dbReference>
<dbReference type="SMART" id="SM00217">
    <property type="entry name" value="WAP"/>
    <property type="match status" value="2"/>
</dbReference>
<sequence length="134" mass="14400">MAGASHGSSACCPALQGGVYTVHIVLAVKSGTCPVITVWCQRFDPPDHCQSDSQCAGAEKCCDSGCGLGCVLPQLAFRPTMEPRRKPGTCPVVTCAMYNPPNRCHSDYQCPGFKKCCETFCGRTYMRLKGLQTI</sequence>
<evidence type="ECO:0000259" key="3">
    <source>
        <dbReference type="PROSITE" id="PS51390"/>
    </source>
</evidence>
<dbReference type="InterPro" id="IPR036645">
    <property type="entry name" value="Elafin-like_sf"/>
</dbReference>
<dbReference type="Pfam" id="PF00095">
    <property type="entry name" value="WAP"/>
    <property type="match status" value="2"/>
</dbReference>
<dbReference type="GO" id="GO:0004867">
    <property type="term" value="F:serine-type endopeptidase inhibitor activity"/>
    <property type="evidence" value="ECO:0007669"/>
    <property type="project" value="TreeGrafter"/>
</dbReference>
<dbReference type="OrthoDB" id="4473401at2759"/>
<accession>A0A8C4W5T1</accession>
<proteinExistence type="predicted"/>
<dbReference type="AlphaFoldDB" id="A0A8C4W5T1"/>
<feature type="domain" description="WAP" evidence="3">
    <location>
        <begin position="83"/>
        <end position="129"/>
    </location>
</feature>
<keyword evidence="1" id="KW-0732">Signal</keyword>
<dbReference type="SUPFAM" id="SSF57256">
    <property type="entry name" value="Elafin-like"/>
    <property type="match status" value="2"/>
</dbReference>
<evidence type="ECO:0000313" key="4">
    <source>
        <dbReference type="Ensembl" id="ENSGEVP00005012264.1"/>
    </source>
</evidence>